<evidence type="ECO:0000256" key="1">
    <source>
        <dbReference type="SAM" id="MobiDB-lite"/>
    </source>
</evidence>
<dbReference type="Proteomes" id="UP000293483">
    <property type="component" value="Unassembled WGS sequence"/>
</dbReference>
<protein>
    <submittedName>
        <fullName evidence="2">Uncharacterized protein</fullName>
    </submittedName>
</protein>
<dbReference type="AlphaFoldDB" id="A0A4Q7ATC5"/>
<feature type="region of interest" description="Disordered" evidence="1">
    <location>
        <begin position="158"/>
        <end position="197"/>
    </location>
</feature>
<sequence length="197" mass="21746">MPLILVLIGMICFGVFLGYPKYQMMQLEDEARHDLKSGGFAQFEAKYRPLMRAAKIDFSVLDQYPNIRFYMRNTAYSGTDLPEDVRSMVSTMGCESMESFRPMEEKARTALLNVLEEDQVTFHISLKNKFGAELAGHQQKLSACPNFLTLKNLEQAADSSPPQMTLTPAPAPSIPSPAVTATAPVAAYSSSEEAAAH</sequence>
<gene>
    <name evidence="2" type="ORF">EXE25_14940</name>
</gene>
<reference evidence="2 3" key="1">
    <citation type="submission" date="2019-02" db="EMBL/GenBank/DDBJ databases">
        <title>The Batch Genome Submission of Acinetobacter spp. strains.</title>
        <authorList>
            <person name="Qin J."/>
            <person name="Hu Y."/>
            <person name="Ye H."/>
            <person name="Wei L."/>
            <person name="Feng Y."/>
            <person name="Zong Z."/>
        </authorList>
    </citation>
    <scope>NUCLEOTIDE SEQUENCE [LARGE SCALE GENOMIC DNA]</scope>
    <source>
        <strain evidence="2 3">WCHABo060081</strain>
    </source>
</reference>
<accession>A0A4Q7ATC5</accession>
<dbReference type="EMBL" id="SGSU01000018">
    <property type="protein sequence ID" value="RZG65083.1"/>
    <property type="molecule type" value="Genomic_DNA"/>
</dbReference>
<name>A0A4Q7ATC5_9GAMM</name>
<feature type="compositionally biased region" description="Low complexity" evidence="1">
    <location>
        <begin position="176"/>
        <end position="197"/>
    </location>
</feature>
<comment type="caution">
    <text evidence="2">The sequence shown here is derived from an EMBL/GenBank/DDBJ whole genome shotgun (WGS) entry which is preliminary data.</text>
</comment>
<evidence type="ECO:0000313" key="3">
    <source>
        <dbReference type="Proteomes" id="UP000293483"/>
    </source>
</evidence>
<organism evidence="2 3">
    <name type="scientific">Acinetobacter bouvetii</name>
    <dbReference type="NCBI Taxonomy" id="202951"/>
    <lineage>
        <taxon>Bacteria</taxon>
        <taxon>Pseudomonadati</taxon>
        <taxon>Pseudomonadota</taxon>
        <taxon>Gammaproteobacteria</taxon>
        <taxon>Moraxellales</taxon>
        <taxon>Moraxellaceae</taxon>
        <taxon>Acinetobacter</taxon>
    </lineage>
</organism>
<proteinExistence type="predicted"/>
<evidence type="ECO:0000313" key="2">
    <source>
        <dbReference type="EMBL" id="RZG65083.1"/>
    </source>
</evidence>
<dbReference type="RefSeq" id="WP_130147646.1">
    <property type="nucleotide sequence ID" value="NZ_SGSU01000018.1"/>
</dbReference>